<proteinExistence type="predicted"/>
<feature type="non-terminal residue" evidence="1">
    <location>
        <position position="1"/>
    </location>
</feature>
<dbReference type="Proteomes" id="UP000789920">
    <property type="component" value="Unassembled WGS sequence"/>
</dbReference>
<reference evidence="1" key="1">
    <citation type="submission" date="2021-06" db="EMBL/GenBank/DDBJ databases">
        <authorList>
            <person name="Kallberg Y."/>
            <person name="Tangrot J."/>
            <person name="Rosling A."/>
        </authorList>
    </citation>
    <scope>NUCLEOTIDE SEQUENCE</scope>
    <source>
        <strain evidence="1">MA461A</strain>
    </source>
</reference>
<name>A0ACA9SBX5_9GLOM</name>
<keyword evidence="2" id="KW-1185">Reference proteome</keyword>
<sequence length="76" mass="8917">KFINNESSLTEQYMMADAIRSKLDKYWSMLKESTTIAIILDPSSKLITFPFDNKDITFTSLRNIKITINYKLHKQL</sequence>
<protein>
    <submittedName>
        <fullName evidence="1">28014_t:CDS:1</fullName>
    </submittedName>
</protein>
<accession>A0ACA9SBX5</accession>
<dbReference type="EMBL" id="CAJVQC010110719">
    <property type="protein sequence ID" value="CAG8834988.1"/>
    <property type="molecule type" value="Genomic_DNA"/>
</dbReference>
<evidence type="ECO:0000313" key="1">
    <source>
        <dbReference type="EMBL" id="CAG8834988.1"/>
    </source>
</evidence>
<evidence type="ECO:0000313" key="2">
    <source>
        <dbReference type="Proteomes" id="UP000789920"/>
    </source>
</evidence>
<comment type="caution">
    <text evidence="1">The sequence shown here is derived from an EMBL/GenBank/DDBJ whole genome shotgun (WGS) entry which is preliminary data.</text>
</comment>
<organism evidence="1 2">
    <name type="scientific">Racocetra persica</name>
    <dbReference type="NCBI Taxonomy" id="160502"/>
    <lineage>
        <taxon>Eukaryota</taxon>
        <taxon>Fungi</taxon>
        <taxon>Fungi incertae sedis</taxon>
        <taxon>Mucoromycota</taxon>
        <taxon>Glomeromycotina</taxon>
        <taxon>Glomeromycetes</taxon>
        <taxon>Diversisporales</taxon>
        <taxon>Gigasporaceae</taxon>
        <taxon>Racocetra</taxon>
    </lineage>
</organism>
<gene>
    <name evidence="1" type="ORF">RPERSI_LOCUS29383</name>
</gene>